<sequence>MILPRYRIDASAIAGAGKGLFLDEAVARGRVIIAPDNIHTVWPEAQLRRYPADSREVESSVRWFEDRFSLTPEWSDECYVNHSYSPSALWHLGFIFALADLPPGTEVTMDYRYVIGDGERMPFVDAATGREIVGLPWSEVLRDGASALLALAGGRGP</sequence>
<dbReference type="OrthoDB" id="510863at2"/>
<organism evidence="2 3">
    <name type="scientific">Solimonas fluminis</name>
    <dbReference type="NCBI Taxonomy" id="2086571"/>
    <lineage>
        <taxon>Bacteria</taxon>
        <taxon>Pseudomonadati</taxon>
        <taxon>Pseudomonadota</taxon>
        <taxon>Gammaproteobacteria</taxon>
        <taxon>Nevskiales</taxon>
        <taxon>Nevskiaceae</taxon>
        <taxon>Solimonas</taxon>
    </lineage>
</organism>
<evidence type="ECO:0000313" key="3">
    <source>
        <dbReference type="Proteomes" id="UP000238220"/>
    </source>
</evidence>
<gene>
    <name evidence="2" type="ORF">C3942_06895</name>
</gene>
<reference evidence="2 3" key="1">
    <citation type="submission" date="2018-02" db="EMBL/GenBank/DDBJ databases">
        <title>Genome sequencing of Solimonas sp. HR-BB.</title>
        <authorList>
            <person name="Lee Y."/>
            <person name="Jeon C.O."/>
        </authorList>
    </citation>
    <scope>NUCLEOTIDE SEQUENCE [LARGE SCALE GENOMIC DNA]</scope>
    <source>
        <strain evidence="2 3">HR-BB</strain>
    </source>
</reference>
<accession>A0A2S5TI63</accession>
<evidence type="ECO:0000313" key="2">
    <source>
        <dbReference type="EMBL" id="PPE74488.1"/>
    </source>
</evidence>
<dbReference type="Pfam" id="PF00856">
    <property type="entry name" value="SET"/>
    <property type="match status" value="1"/>
</dbReference>
<dbReference type="CDD" id="cd08161">
    <property type="entry name" value="SET"/>
    <property type="match status" value="1"/>
</dbReference>
<comment type="caution">
    <text evidence="2">The sequence shown here is derived from an EMBL/GenBank/DDBJ whole genome shotgun (WGS) entry which is preliminary data.</text>
</comment>
<proteinExistence type="predicted"/>
<dbReference type="Proteomes" id="UP000238220">
    <property type="component" value="Unassembled WGS sequence"/>
</dbReference>
<dbReference type="Gene3D" id="2.170.270.10">
    <property type="entry name" value="SET domain"/>
    <property type="match status" value="1"/>
</dbReference>
<dbReference type="InterPro" id="IPR001214">
    <property type="entry name" value="SET_dom"/>
</dbReference>
<dbReference type="AlphaFoldDB" id="A0A2S5TI63"/>
<dbReference type="SUPFAM" id="SSF82199">
    <property type="entry name" value="SET domain"/>
    <property type="match status" value="1"/>
</dbReference>
<keyword evidence="3" id="KW-1185">Reference proteome</keyword>
<dbReference type="RefSeq" id="WP_104229646.1">
    <property type="nucleotide sequence ID" value="NZ_PSNW01000003.1"/>
</dbReference>
<feature type="domain" description="SET" evidence="1">
    <location>
        <begin position="17"/>
        <end position="111"/>
    </location>
</feature>
<dbReference type="EMBL" id="PSNW01000003">
    <property type="protein sequence ID" value="PPE74488.1"/>
    <property type="molecule type" value="Genomic_DNA"/>
</dbReference>
<evidence type="ECO:0000259" key="1">
    <source>
        <dbReference type="Pfam" id="PF00856"/>
    </source>
</evidence>
<protein>
    <recommendedName>
        <fullName evidence="1">SET domain-containing protein</fullName>
    </recommendedName>
</protein>
<name>A0A2S5TI63_9GAMM</name>
<dbReference type="InterPro" id="IPR046341">
    <property type="entry name" value="SET_dom_sf"/>
</dbReference>